<keyword evidence="3" id="KW-0131">Cell cycle</keyword>
<dbReference type="Proteomes" id="UP001240236">
    <property type="component" value="Unassembled WGS sequence"/>
</dbReference>
<dbReference type="RefSeq" id="WP_307235980.1">
    <property type="nucleotide sequence ID" value="NZ_JAUSUZ010000001.1"/>
</dbReference>
<reference evidence="3 4" key="1">
    <citation type="submission" date="2023-07" db="EMBL/GenBank/DDBJ databases">
        <title>Sequencing the genomes of 1000 actinobacteria strains.</title>
        <authorList>
            <person name="Klenk H.-P."/>
        </authorList>
    </citation>
    <scope>NUCLEOTIDE SEQUENCE [LARGE SCALE GENOMIC DNA]</scope>
    <source>
        <strain evidence="3 4">DSM 44709</strain>
    </source>
</reference>
<name>A0AAE3VVS6_9ACTN</name>
<dbReference type="AlphaFoldDB" id="A0AAE3VVS6"/>
<gene>
    <name evidence="3" type="ORF">J2S42_001181</name>
</gene>
<dbReference type="InterPro" id="IPR040690">
    <property type="entry name" value="FtsX_ECD"/>
</dbReference>
<dbReference type="InterPro" id="IPR004513">
    <property type="entry name" value="FtsX"/>
</dbReference>
<dbReference type="EMBL" id="JAUSUZ010000001">
    <property type="protein sequence ID" value="MDQ0364512.1"/>
    <property type="molecule type" value="Genomic_DNA"/>
</dbReference>
<evidence type="ECO:0000313" key="4">
    <source>
        <dbReference type="Proteomes" id="UP001240236"/>
    </source>
</evidence>
<keyword evidence="4" id="KW-1185">Reference proteome</keyword>
<keyword evidence="3" id="KW-0132">Cell division</keyword>
<dbReference type="Gene3D" id="3.30.70.3040">
    <property type="match status" value="1"/>
</dbReference>
<dbReference type="PANTHER" id="PTHR47755:SF1">
    <property type="entry name" value="CELL DIVISION PROTEIN FTSX"/>
    <property type="match status" value="1"/>
</dbReference>
<dbReference type="PANTHER" id="PTHR47755">
    <property type="entry name" value="CELL DIVISION PROTEIN FTSX"/>
    <property type="match status" value="1"/>
</dbReference>
<protein>
    <submittedName>
        <fullName evidence="3">Cell division transport system permease protein</fullName>
    </submittedName>
</protein>
<keyword evidence="1" id="KW-0732">Signal</keyword>
<accession>A0AAE3VVS6</accession>
<dbReference type="PROSITE" id="PS51257">
    <property type="entry name" value="PROKAR_LIPOPROTEIN"/>
    <property type="match status" value="1"/>
</dbReference>
<evidence type="ECO:0000313" key="3">
    <source>
        <dbReference type="EMBL" id="MDQ0364512.1"/>
    </source>
</evidence>
<dbReference type="GO" id="GO:0051301">
    <property type="term" value="P:cell division"/>
    <property type="evidence" value="ECO:0007669"/>
    <property type="project" value="UniProtKB-KW"/>
</dbReference>
<proteinExistence type="predicted"/>
<sequence length="146" mass="15896">MRTLSIITAALAAVLLLSACATSDGADEVLRENPEMIVFLEPDITPGQRADVERALRALPGVSEVALITKEQAYQDLTRFMSGQPSAAPINRDNLSEKFTVRTTDLEAFRALRENGTATTLSQQPGVDEVRFQCVTRAECREELGG</sequence>
<feature type="signal peptide" evidence="1">
    <location>
        <begin position="1"/>
        <end position="26"/>
    </location>
</feature>
<evidence type="ECO:0000256" key="1">
    <source>
        <dbReference type="SAM" id="SignalP"/>
    </source>
</evidence>
<organism evidence="3 4">
    <name type="scientific">Catenuloplanes indicus</name>
    <dbReference type="NCBI Taxonomy" id="137267"/>
    <lineage>
        <taxon>Bacteria</taxon>
        <taxon>Bacillati</taxon>
        <taxon>Actinomycetota</taxon>
        <taxon>Actinomycetes</taxon>
        <taxon>Micromonosporales</taxon>
        <taxon>Micromonosporaceae</taxon>
        <taxon>Catenuloplanes</taxon>
    </lineage>
</organism>
<dbReference type="GO" id="GO:0016020">
    <property type="term" value="C:membrane"/>
    <property type="evidence" value="ECO:0007669"/>
    <property type="project" value="InterPro"/>
</dbReference>
<comment type="caution">
    <text evidence="3">The sequence shown here is derived from an EMBL/GenBank/DDBJ whole genome shotgun (WGS) entry which is preliminary data.</text>
</comment>
<evidence type="ECO:0000259" key="2">
    <source>
        <dbReference type="Pfam" id="PF18075"/>
    </source>
</evidence>
<feature type="chain" id="PRO_5042146481" evidence="1">
    <location>
        <begin position="27"/>
        <end position="146"/>
    </location>
</feature>
<dbReference type="Pfam" id="PF18075">
    <property type="entry name" value="FtsX_ECD"/>
    <property type="match status" value="1"/>
</dbReference>
<feature type="domain" description="FtsX extracellular" evidence="2">
    <location>
        <begin position="35"/>
        <end position="130"/>
    </location>
</feature>